<organism evidence="3 4">
    <name type="scientific">Actinomarinicola tropica</name>
    <dbReference type="NCBI Taxonomy" id="2789776"/>
    <lineage>
        <taxon>Bacteria</taxon>
        <taxon>Bacillati</taxon>
        <taxon>Actinomycetota</taxon>
        <taxon>Acidimicrobiia</taxon>
        <taxon>Acidimicrobiales</taxon>
        <taxon>Iamiaceae</taxon>
        <taxon>Actinomarinicola</taxon>
    </lineage>
</organism>
<sequence length="311" mass="34728">MTTLEPQSEDEPMDLTSYQELSARTDILTADDPLMPLLGLAGEVGQLIAEYKKRQRDRQGYRAFEDEVSEELGDILWYAAALARHNGLDLGEIARANLAKTHDLFRSGTELPGQDPFDAGLPDGQRFPDQLTVTLVETEETSKHGERLQRVRMYAGDSPVGDPLDDNSEHDDDYRYHDVFHLAHMAVLGWSPVMRRLLDRKRSNQPSVDRIQDGGRAAAIEEGLTAYVFTMADAHSYFANLQHVPPSIIKTCAKMTAHLEVSARSLADWHQAVIAGYDAFRNVVAHRGGTLTADLNRRTLTYDAPPRGSDR</sequence>
<name>A0A5Q2RB46_9ACTN</name>
<dbReference type="Gene3D" id="1.10.287.1080">
    <property type="entry name" value="MazG-like"/>
    <property type="match status" value="1"/>
</dbReference>
<dbReference type="EMBL" id="CP045851">
    <property type="protein sequence ID" value="QGG94089.1"/>
    <property type="molecule type" value="Genomic_DNA"/>
</dbReference>
<evidence type="ECO:0000313" key="3">
    <source>
        <dbReference type="EMBL" id="QGG94089.1"/>
    </source>
</evidence>
<dbReference type="Proteomes" id="UP000334019">
    <property type="component" value="Chromosome"/>
</dbReference>
<feature type="domain" description="MazG C-terminal" evidence="2">
    <location>
        <begin position="115"/>
        <end position="304"/>
    </location>
</feature>
<keyword evidence="4" id="KW-1185">Reference proteome</keyword>
<dbReference type="InterPro" id="IPR011379">
    <property type="entry name" value="MazG-related_GP37"/>
</dbReference>
<gene>
    <name evidence="3" type="ORF">GH723_02655</name>
</gene>
<dbReference type="AlphaFoldDB" id="A0A5Q2RB46"/>
<evidence type="ECO:0000259" key="1">
    <source>
        <dbReference type="Pfam" id="PF03819"/>
    </source>
</evidence>
<dbReference type="InterPro" id="IPR041407">
    <property type="entry name" value="MazG_C"/>
</dbReference>
<dbReference type="Pfam" id="PF03819">
    <property type="entry name" value="MazG"/>
    <property type="match status" value="1"/>
</dbReference>
<dbReference type="Pfam" id="PF18722">
    <property type="entry name" value="MazG_C"/>
    <property type="match status" value="1"/>
</dbReference>
<evidence type="ECO:0000259" key="2">
    <source>
        <dbReference type="Pfam" id="PF18722"/>
    </source>
</evidence>
<dbReference type="CDD" id="cd11541">
    <property type="entry name" value="NTP-PPase_u4"/>
    <property type="match status" value="1"/>
</dbReference>
<dbReference type="RefSeq" id="WP_153758195.1">
    <property type="nucleotide sequence ID" value="NZ_CP045851.1"/>
</dbReference>
<evidence type="ECO:0000313" key="4">
    <source>
        <dbReference type="Proteomes" id="UP000334019"/>
    </source>
</evidence>
<dbReference type="KEGG" id="atq:GH723_02655"/>
<reference evidence="3 4" key="1">
    <citation type="submission" date="2019-11" db="EMBL/GenBank/DDBJ databases">
        <authorList>
            <person name="He Y."/>
        </authorList>
    </citation>
    <scope>NUCLEOTIDE SEQUENCE [LARGE SCALE GENOMIC DNA]</scope>
    <source>
        <strain evidence="3 4">SCSIO 58843</strain>
    </source>
</reference>
<protein>
    <recommendedName>
        <fullName evidence="5">Nucleotide pyrophosphohydrolase</fullName>
    </recommendedName>
</protein>
<dbReference type="SUPFAM" id="SSF101386">
    <property type="entry name" value="all-alpha NTP pyrophosphatases"/>
    <property type="match status" value="1"/>
</dbReference>
<proteinExistence type="predicted"/>
<dbReference type="InterPro" id="IPR004518">
    <property type="entry name" value="MazG-like_dom"/>
</dbReference>
<feature type="domain" description="NTP pyrophosphohydrolase MazG-like" evidence="1">
    <location>
        <begin position="39"/>
        <end position="102"/>
    </location>
</feature>
<accession>A0A5Q2RB46</accession>
<evidence type="ECO:0008006" key="5">
    <source>
        <dbReference type="Google" id="ProtNLM"/>
    </source>
</evidence>